<evidence type="ECO:0000313" key="7">
    <source>
        <dbReference type="Proteomes" id="UP000557566"/>
    </source>
</evidence>
<evidence type="ECO:0000259" key="5">
    <source>
        <dbReference type="PROSITE" id="PS50850"/>
    </source>
</evidence>
<dbReference type="Gene3D" id="1.20.1250.20">
    <property type="entry name" value="MFS general substrate transporter like domains"/>
    <property type="match status" value="2"/>
</dbReference>
<keyword evidence="4" id="KW-1133">Transmembrane helix</keyword>
<feature type="compositionally biased region" description="Pro residues" evidence="3">
    <location>
        <begin position="66"/>
        <end position="82"/>
    </location>
</feature>
<feature type="transmembrane region" description="Helical" evidence="4">
    <location>
        <begin position="420"/>
        <end position="441"/>
    </location>
</feature>
<feature type="region of interest" description="Disordered" evidence="3">
    <location>
        <begin position="1"/>
        <end position="82"/>
    </location>
</feature>
<dbReference type="SUPFAM" id="SSF103473">
    <property type="entry name" value="MFS general substrate transporter"/>
    <property type="match status" value="1"/>
</dbReference>
<sequence length="522" mass="54534">MEPGAEKPNSPGRVAPDPEAASVTVDGSNPGRDTAGRSGMLAGTERGTGAGDPASSSSSSGSSPADPEPAGPAAAAPPSPPPPPDGGYGWVCTACVATINAHTWGLNSSYGVFLAHYLANDSFPGASSLDYAFVGSLSISCALLVSPVATVCARELGTRPTMLAGAVLEAASLVCASFATRIWHLFLTQGVLFGVAMGFLFTPSVAIVPQWFSTRRSLANGISACGSGLGGLLYSLAAAAMIRNLGLAWAFRVLGILALVVNVVCTLLLRDRNSIIGSSQLAFDTALFRRPEFLLLLAFGWFSVLGYVVLIFSLANYANQIRLGASEAAFVSAFFNLGQAVGRPFVGYFSDRTGRINMAALATFLAGLLSLAIWTNADSYGVLVFFAIVCGCVAGTFWTSIGPVTAEVVGLRRVPSALGLIWLTILLPCLFSEPIALQIVAGTGDYLGTQLFTGFMFVSAAVCLVILRGWKIGQVREMARLTDEAPEHIDSAKAESNDDFNARSRKSGRKTMLTDCLKANKV</sequence>
<comment type="subcellular location">
    <subcellularLocation>
        <location evidence="1">Membrane</location>
        <topology evidence="1">Multi-pass membrane protein</topology>
    </subcellularLocation>
</comment>
<dbReference type="InterPro" id="IPR036259">
    <property type="entry name" value="MFS_trans_sf"/>
</dbReference>
<dbReference type="InterPro" id="IPR011701">
    <property type="entry name" value="MFS"/>
</dbReference>
<feature type="transmembrane region" description="Helical" evidence="4">
    <location>
        <begin position="248"/>
        <end position="269"/>
    </location>
</feature>
<dbReference type="InterPro" id="IPR050327">
    <property type="entry name" value="Proton-linked_MCT"/>
</dbReference>
<evidence type="ECO:0000256" key="3">
    <source>
        <dbReference type="SAM" id="MobiDB-lite"/>
    </source>
</evidence>
<protein>
    <recommendedName>
        <fullName evidence="5">Major facilitator superfamily (MFS) profile domain-containing protein</fullName>
    </recommendedName>
</protein>
<dbReference type="PROSITE" id="PS50850">
    <property type="entry name" value="MFS"/>
    <property type="match status" value="1"/>
</dbReference>
<feature type="transmembrane region" description="Helical" evidence="4">
    <location>
        <begin position="380"/>
        <end position="399"/>
    </location>
</feature>
<dbReference type="GO" id="GO:0016020">
    <property type="term" value="C:membrane"/>
    <property type="evidence" value="ECO:0007669"/>
    <property type="project" value="UniProtKB-SubCell"/>
</dbReference>
<keyword evidence="4" id="KW-0472">Membrane</keyword>
<proteinExistence type="inferred from homology"/>
<dbReference type="AlphaFoldDB" id="A0A8H4LTZ1"/>
<keyword evidence="7" id="KW-1185">Reference proteome</keyword>
<evidence type="ECO:0000256" key="4">
    <source>
        <dbReference type="SAM" id="Phobius"/>
    </source>
</evidence>
<feature type="compositionally biased region" description="Low complexity" evidence="3">
    <location>
        <begin position="51"/>
        <end position="65"/>
    </location>
</feature>
<dbReference type="EMBL" id="JAAVMX010000008">
    <property type="protein sequence ID" value="KAF4505593.1"/>
    <property type="molecule type" value="Genomic_DNA"/>
</dbReference>
<feature type="transmembrane region" description="Helical" evidence="4">
    <location>
        <begin position="131"/>
        <end position="151"/>
    </location>
</feature>
<feature type="domain" description="Major facilitator superfamily (MFS) profile" evidence="5">
    <location>
        <begin position="93"/>
        <end position="471"/>
    </location>
</feature>
<reference evidence="6 7" key="1">
    <citation type="journal article" date="2020" name="Genome Biol. Evol.">
        <title>A new high-quality draft genome assembly of the Chinese cordyceps Ophiocordyceps sinensis.</title>
        <authorList>
            <person name="Shu R."/>
            <person name="Zhang J."/>
            <person name="Meng Q."/>
            <person name="Zhang H."/>
            <person name="Zhou G."/>
            <person name="Li M."/>
            <person name="Wu P."/>
            <person name="Zhao Y."/>
            <person name="Chen C."/>
            <person name="Qin Q."/>
        </authorList>
    </citation>
    <scope>NUCLEOTIDE SEQUENCE [LARGE SCALE GENOMIC DNA]</scope>
    <source>
        <strain evidence="6 7">IOZ07</strain>
    </source>
</reference>
<feature type="transmembrane region" description="Helical" evidence="4">
    <location>
        <begin position="293"/>
        <end position="317"/>
    </location>
</feature>
<accession>A0A8H4LTZ1</accession>
<evidence type="ECO:0000256" key="2">
    <source>
        <dbReference type="ARBA" id="ARBA00006727"/>
    </source>
</evidence>
<name>A0A8H4LTZ1_9HYPO</name>
<evidence type="ECO:0000256" key="1">
    <source>
        <dbReference type="ARBA" id="ARBA00004141"/>
    </source>
</evidence>
<dbReference type="InterPro" id="IPR020846">
    <property type="entry name" value="MFS_dom"/>
</dbReference>
<dbReference type="GO" id="GO:0022857">
    <property type="term" value="F:transmembrane transporter activity"/>
    <property type="evidence" value="ECO:0007669"/>
    <property type="project" value="InterPro"/>
</dbReference>
<gene>
    <name evidence="6" type="ORF">G6O67_007524</name>
</gene>
<feature type="transmembrane region" description="Helical" evidence="4">
    <location>
        <begin position="329"/>
        <end position="349"/>
    </location>
</feature>
<dbReference type="OrthoDB" id="6499973at2759"/>
<feature type="transmembrane region" description="Helical" evidence="4">
    <location>
        <begin position="221"/>
        <end position="242"/>
    </location>
</feature>
<dbReference type="CDD" id="cd17352">
    <property type="entry name" value="MFS_MCT_SLC16"/>
    <property type="match status" value="1"/>
</dbReference>
<dbReference type="Pfam" id="PF07690">
    <property type="entry name" value="MFS_1"/>
    <property type="match status" value="1"/>
</dbReference>
<organism evidence="6 7">
    <name type="scientific">Ophiocordyceps sinensis</name>
    <dbReference type="NCBI Taxonomy" id="72228"/>
    <lineage>
        <taxon>Eukaryota</taxon>
        <taxon>Fungi</taxon>
        <taxon>Dikarya</taxon>
        <taxon>Ascomycota</taxon>
        <taxon>Pezizomycotina</taxon>
        <taxon>Sordariomycetes</taxon>
        <taxon>Hypocreomycetidae</taxon>
        <taxon>Hypocreales</taxon>
        <taxon>Ophiocordycipitaceae</taxon>
        <taxon>Ophiocordyceps</taxon>
    </lineage>
</organism>
<feature type="transmembrane region" description="Helical" evidence="4">
    <location>
        <begin position="190"/>
        <end position="209"/>
    </location>
</feature>
<dbReference type="PANTHER" id="PTHR11360:SF315">
    <property type="entry name" value="TRANSPORTER MCH2-RELATED"/>
    <property type="match status" value="1"/>
</dbReference>
<evidence type="ECO:0000313" key="6">
    <source>
        <dbReference type="EMBL" id="KAF4505593.1"/>
    </source>
</evidence>
<comment type="similarity">
    <text evidence="2">Belongs to the major facilitator superfamily. Monocarboxylate porter (TC 2.A.1.13) family.</text>
</comment>
<comment type="caution">
    <text evidence="6">The sequence shown here is derived from an EMBL/GenBank/DDBJ whole genome shotgun (WGS) entry which is preliminary data.</text>
</comment>
<keyword evidence="4" id="KW-0812">Transmembrane</keyword>
<feature type="transmembrane region" description="Helical" evidence="4">
    <location>
        <begin position="447"/>
        <end position="470"/>
    </location>
</feature>
<dbReference type="PANTHER" id="PTHR11360">
    <property type="entry name" value="MONOCARBOXYLATE TRANSPORTER"/>
    <property type="match status" value="1"/>
</dbReference>
<feature type="transmembrane region" description="Helical" evidence="4">
    <location>
        <begin position="163"/>
        <end position="184"/>
    </location>
</feature>
<feature type="transmembrane region" description="Helical" evidence="4">
    <location>
        <begin position="356"/>
        <end position="374"/>
    </location>
</feature>
<dbReference type="Proteomes" id="UP000557566">
    <property type="component" value="Unassembled WGS sequence"/>
</dbReference>